<evidence type="ECO:0000256" key="9">
    <source>
        <dbReference type="ARBA" id="ARBA00023134"/>
    </source>
</evidence>
<keyword evidence="7" id="KW-0653">Protein transport</keyword>
<dbReference type="GO" id="GO:0046872">
    <property type="term" value="F:metal ion binding"/>
    <property type="evidence" value="ECO:0007669"/>
    <property type="project" value="UniProtKB-KW"/>
</dbReference>
<dbReference type="InterPro" id="IPR027417">
    <property type="entry name" value="P-loop_NTPase"/>
</dbReference>
<keyword evidence="9 11" id="KW-0342">GTP-binding</keyword>
<dbReference type="PROSITE" id="PS51417">
    <property type="entry name" value="ARF"/>
    <property type="match status" value="1"/>
</dbReference>
<dbReference type="GO" id="GO:0005794">
    <property type="term" value="C:Golgi apparatus"/>
    <property type="evidence" value="ECO:0007669"/>
    <property type="project" value="UniProtKB-SubCell"/>
</dbReference>
<dbReference type="Proteomes" id="UP000572268">
    <property type="component" value="Unassembled WGS sequence"/>
</dbReference>
<dbReference type="SMART" id="SM00175">
    <property type="entry name" value="RAB"/>
    <property type="match status" value="1"/>
</dbReference>
<protein>
    <submittedName>
        <fullName evidence="13">Thioredoxin domain-containing protein 9</fullName>
    </submittedName>
</protein>
<name>A0A7J6LYA6_PEROL</name>
<dbReference type="InterPro" id="IPR024156">
    <property type="entry name" value="Small_GTPase_ARF"/>
</dbReference>
<dbReference type="Gene3D" id="3.40.50.300">
    <property type="entry name" value="P-loop containing nucleotide triphosphate hydrolases"/>
    <property type="match status" value="1"/>
</dbReference>
<accession>A0A7J6LYA6</accession>
<dbReference type="Pfam" id="PF00025">
    <property type="entry name" value="Arf"/>
    <property type="match status" value="1"/>
</dbReference>
<evidence type="ECO:0000256" key="5">
    <source>
        <dbReference type="ARBA" id="ARBA00022741"/>
    </source>
</evidence>
<evidence type="ECO:0000313" key="13">
    <source>
        <dbReference type="EMBL" id="KAF4664273.1"/>
    </source>
</evidence>
<keyword evidence="8" id="KW-0333">Golgi apparatus</keyword>
<feature type="binding site" evidence="11">
    <location>
        <begin position="696"/>
        <end position="703"/>
    </location>
    <ligand>
        <name>GTP</name>
        <dbReference type="ChEBI" id="CHEBI:37565"/>
    </ligand>
</feature>
<evidence type="ECO:0000256" key="6">
    <source>
        <dbReference type="ARBA" id="ARBA00022892"/>
    </source>
</evidence>
<reference evidence="15 16" key="1">
    <citation type="submission" date="2020-04" db="EMBL/GenBank/DDBJ databases">
        <title>Perkinsus olseni comparative genomics.</title>
        <authorList>
            <person name="Bogema D.R."/>
        </authorList>
    </citation>
    <scope>NUCLEOTIDE SEQUENCE [LARGE SCALE GENOMIC DNA]</scope>
    <source>
        <strain evidence="14">ATCC PRA-179</strain>
        <strain evidence="13">ATCC PRA-31</strain>
    </source>
</reference>
<dbReference type="PRINTS" id="PR00328">
    <property type="entry name" value="SAR1GTPBP"/>
</dbReference>
<dbReference type="OrthoDB" id="10291737at2759"/>
<sequence length="853" mass="95680">MPLPLRYLLRLRSANQAGVIRSISTKPEARTKQVEWTQRVALPLADVVNGDAAGVTGHLEVSEEGMSPKRPTRKQEMRAREKQRKAWMGKEMTALMDDGWDYEGKWRGEHLPEDPNVLYDVLPKAHLRKAVVIDKASGVKRWTPIANLPPGGLIEIASSSTVKYQSDRGFWDAICRRAAEYISHSLTVKQIRSLLGALARAECRAHPGLLRKMSAELLERFPQLTLLTCAECAEAYQKLEYDHTGTYIMLALGFVQEMEDLRYPLVGSERNPISPDRAIGMAVQILTAFSRAKLNGATPSDLLDCCAYTLCSHRDMAKDCVDDFIAAVDAYRRFSRHVTAIELAKIILGSACILEVDHMARLARAVHGVEGSGAITAQLAELIGATVKDAAALKGEAAVKLTIQTRGESSELDEFGMPVGSISSRRISIEIDRLIDLIECFMAVELEVPEVLVKVIASTVDDSYRAARVLGWTERLPIALQDRLVNTVLANQTGLVPHGLREVFENPTLSRREDFLTELASLMEKEADRFREDHCVIIARVYGSFGSKFDGVVKKCLRQLNNRLSQKRLEALDEERPHPGARSEYSGSLLWHEKPIDREELAAQVCETFGKTTLHPKLLQQFERLVSRMSPDQLLRCAATLPQGVQAEVQRRESNNSYMYGDDNPDEIDQVAKVQDELYEQSNLFGKKEMRILMVGLDAAGKTTILYKLKLGEVVTTIPTIGFNVETVEYKNISFTVWDVGGQDKIRPLWRHYYQNTQGLIFVVDSNDRDRMDDAKEELHRMLNEEELRDACVLVFANKQDLPIAMTAAEVTEKLGLHSLRHRNWYIQSACATTGDGLYEGLDWLSKTLANAK</sequence>
<evidence type="ECO:0000256" key="11">
    <source>
        <dbReference type="PIRSR" id="PIRSR606689-1"/>
    </source>
</evidence>
<evidence type="ECO:0000256" key="7">
    <source>
        <dbReference type="ARBA" id="ARBA00022927"/>
    </source>
</evidence>
<evidence type="ECO:0000256" key="3">
    <source>
        <dbReference type="ARBA" id="ARBA00022448"/>
    </source>
</evidence>
<keyword evidence="6" id="KW-0931">ER-Golgi transport</keyword>
<dbReference type="FunFam" id="3.40.50.300:FF:003539">
    <property type="entry name" value="ADP-ribosylation factor 1"/>
    <property type="match status" value="1"/>
</dbReference>
<keyword evidence="4" id="KW-0519">Myristate</keyword>
<evidence type="ECO:0000256" key="12">
    <source>
        <dbReference type="PIRSR" id="PIRSR606689-2"/>
    </source>
</evidence>
<dbReference type="GO" id="GO:0005525">
    <property type="term" value="F:GTP binding"/>
    <property type="evidence" value="ECO:0007669"/>
    <property type="project" value="UniProtKB-KW"/>
</dbReference>
<feature type="binding site" evidence="12">
    <location>
        <position position="720"/>
    </location>
    <ligand>
        <name>Mg(2+)</name>
        <dbReference type="ChEBI" id="CHEBI:18420"/>
    </ligand>
</feature>
<dbReference type="PROSITE" id="PS51419">
    <property type="entry name" value="RAB"/>
    <property type="match status" value="1"/>
</dbReference>
<dbReference type="EMBL" id="JABANN010000264">
    <property type="protein sequence ID" value="KAF4664273.1"/>
    <property type="molecule type" value="Genomic_DNA"/>
</dbReference>
<evidence type="ECO:0000256" key="8">
    <source>
        <dbReference type="ARBA" id="ARBA00023034"/>
    </source>
</evidence>
<evidence type="ECO:0000256" key="2">
    <source>
        <dbReference type="ARBA" id="ARBA00010290"/>
    </source>
</evidence>
<feature type="binding site" evidence="12">
    <location>
        <position position="703"/>
    </location>
    <ligand>
        <name>Mg(2+)</name>
        <dbReference type="ChEBI" id="CHEBI:18420"/>
    </ligand>
</feature>
<dbReference type="CDD" id="cd04150">
    <property type="entry name" value="Arf1_5_like"/>
    <property type="match status" value="1"/>
</dbReference>
<comment type="subcellular location">
    <subcellularLocation>
        <location evidence="1">Golgi apparatus</location>
    </subcellularLocation>
</comment>
<dbReference type="SMART" id="SM00178">
    <property type="entry name" value="SAR"/>
    <property type="match status" value="1"/>
</dbReference>
<feature type="binding site" evidence="11">
    <location>
        <begin position="798"/>
        <end position="801"/>
    </location>
    <ligand>
        <name>GTP</name>
        <dbReference type="ChEBI" id="CHEBI:37565"/>
    </ligand>
</feature>
<dbReference type="GO" id="GO:0016192">
    <property type="term" value="P:vesicle-mediated transport"/>
    <property type="evidence" value="ECO:0007669"/>
    <property type="project" value="UniProtKB-KW"/>
</dbReference>
<dbReference type="InterPro" id="IPR006689">
    <property type="entry name" value="Small_GTPase_ARF/SAR"/>
</dbReference>
<dbReference type="GO" id="GO:0015031">
    <property type="term" value="P:protein transport"/>
    <property type="evidence" value="ECO:0007669"/>
    <property type="project" value="UniProtKB-KW"/>
</dbReference>
<comment type="similarity">
    <text evidence="2">Belongs to the small GTPase superfamily. Arf family.</text>
</comment>
<organism evidence="13 16">
    <name type="scientific">Perkinsus olseni</name>
    <name type="common">Perkinsus atlanticus</name>
    <dbReference type="NCBI Taxonomy" id="32597"/>
    <lineage>
        <taxon>Eukaryota</taxon>
        <taxon>Sar</taxon>
        <taxon>Alveolata</taxon>
        <taxon>Perkinsozoa</taxon>
        <taxon>Perkinsea</taxon>
        <taxon>Perkinsida</taxon>
        <taxon>Perkinsidae</taxon>
        <taxon>Perkinsus</taxon>
    </lineage>
</organism>
<dbReference type="NCBIfam" id="TIGR00231">
    <property type="entry name" value="small_GTP"/>
    <property type="match status" value="1"/>
</dbReference>
<evidence type="ECO:0000313" key="14">
    <source>
        <dbReference type="EMBL" id="KAF4666153.1"/>
    </source>
</evidence>
<evidence type="ECO:0000256" key="10">
    <source>
        <dbReference type="ARBA" id="ARBA00023288"/>
    </source>
</evidence>
<dbReference type="EMBL" id="JABAHT010000079">
    <property type="protein sequence ID" value="KAF4666153.1"/>
    <property type="molecule type" value="Genomic_DNA"/>
</dbReference>
<keyword evidence="10" id="KW-0449">Lipoprotein</keyword>
<dbReference type="GO" id="GO:0003924">
    <property type="term" value="F:GTPase activity"/>
    <property type="evidence" value="ECO:0007669"/>
    <property type="project" value="InterPro"/>
</dbReference>
<dbReference type="SUPFAM" id="SSF52540">
    <property type="entry name" value="P-loop containing nucleoside triphosphate hydrolases"/>
    <property type="match status" value="1"/>
</dbReference>
<dbReference type="Proteomes" id="UP000570595">
    <property type="component" value="Unassembled WGS sequence"/>
</dbReference>
<proteinExistence type="inferred from homology"/>
<evidence type="ECO:0000256" key="4">
    <source>
        <dbReference type="ARBA" id="ARBA00022707"/>
    </source>
</evidence>
<evidence type="ECO:0000256" key="1">
    <source>
        <dbReference type="ARBA" id="ARBA00004555"/>
    </source>
</evidence>
<comment type="caution">
    <text evidence="13">The sequence shown here is derived from an EMBL/GenBank/DDBJ whole genome shotgun (WGS) entry which is preliminary data.</text>
</comment>
<keyword evidence="3" id="KW-0813">Transport</keyword>
<keyword evidence="12" id="KW-0460">Magnesium</keyword>
<evidence type="ECO:0000313" key="15">
    <source>
        <dbReference type="Proteomes" id="UP000570595"/>
    </source>
</evidence>
<feature type="binding site" evidence="11">
    <location>
        <position position="742"/>
    </location>
    <ligand>
        <name>GTP</name>
        <dbReference type="ChEBI" id="CHEBI:37565"/>
    </ligand>
</feature>
<dbReference type="SMART" id="SM00177">
    <property type="entry name" value="ARF"/>
    <property type="match status" value="1"/>
</dbReference>
<dbReference type="AlphaFoldDB" id="A0A7J6LYA6"/>
<dbReference type="InterPro" id="IPR045872">
    <property type="entry name" value="Arf1-5-like"/>
</dbReference>
<evidence type="ECO:0000313" key="16">
    <source>
        <dbReference type="Proteomes" id="UP000572268"/>
    </source>
</evidence>
<keyword evidence="5 11" id="KW-0547">Nucleotide-binding</keyword>
<gene>
    <name evidence="13" type="primary">TXNDC9_2</name>
    <name evidence="14" type="synonym">TXNDC9_1</name>
    <name evidence="13" type="ORF">FOL46_004324</name>
    <name evidence="14" type="ORF">FOZ61_010093</name>
</gene>
<keyword evidence="12" id="KW-0479">Metal-binding</keyword>
<dbReference type="PANTHER" id="PTHR11711">
    <property type="entry name" value="ADP RIBOSYLATION FACTOR-RELATED"/>
    <property type="match status" value="1"/>
</dbReference>
<dbReference type="InterPro" id="IPR005225">
    <property type="entry name" value="Small_GTP-bd"/>
</dbReference>